<dbReference type="InterPro" id="IPR040308">
    <property type="entry name" value="HAPR1"/>
</dbReference>
<dbReference type="EMBL" id="JAACXV010000053">
    <property type="protein sequence ID" value="KAF7285499.1"/>
    <property type="molecule type" value="Genomic_DNA"/>
</dbReference>
<evidence type="ECO:0000256" key="1">
    <source>
        <dbReference type="ARBA" id="ARBA00004123"/>
    </source>
</evidence>
<proteinExistence type="predicted"/>
<keyword evidence="2" id="KW-0539">Nucleus</keyword>
<dbReference type="GO" id="GO:0005634">
    <property type="term" value="C:nucleus"/>
    <property type="evidence" value="ECO:0007669"/>
    <property type="project" value="UniProtKB-SubCell"/>
</dbReference>
<feature type="region of interest" description="Disordered" evidence="3">
    <location>
        <begin position="213"/>
        <end position="239"/>
    </location>
</feature>
<dbReference type="Pfam" id="PF15251">
    <property type="entry name" value="TAPR1-like"/>
    <property type="match status" value="1"/>
</dbReference>
<dbReference type="Proteomes" id="UP000625711">
    <property type="component" value="Unassembled WGS sequence"/>
</dbReference>
<comment type="caution">
    <text evidence="4">The sequence shown here is derived from an EMBL/GenBank/DDBJ whole genome shotgun (WGS) entry which is preliminary data.</text>
</comment>
<evidence type="ECO:0000256" key="3">
    <source>
        <dbReference type="SAM" id="MobiDB-lite"/>
    </source>
</evidence>
<comment type="subcellular location">
    <subcellularLocation>
        <location evidence="1">Nucleus</location>
    </subcellularLocation>
</comment>
<dbReference type="PANTHER" id="PTHR31624">
    <property type="entry name" value="UPF0472 PROTEIN C16ORF72"/>
    <property type="match status" value="1"/>
</dbReference>
<evidence type="ECO:0000313" key="5">
    <source>
        <dbReference type="Proteomes" id="UP000625711"/>
    </source>
</evidence>
<evidence type="ECO:0000313" key="4">
    <source>
        <dbReference type="EMBL" id="KAF7285499.1"/>
    </source>
</evidence>
<feature type="compositionally biased region" description="Basic residues" evidence="3">
    <location>
        <begin position="139"/>
        <end position="151"/>
    </location>
</feature>
<feature type="compositionally biased region" description="Polar residues" evidence="3">
    <location>
        <begin position="220"/>
        <end position="231"/>
    </location>
</feature>
<accession>A0A834IS49</accession>
<evidence type="ECO:0000256" key="2">
    <source>
        <dbReference type="ARBA" id="ARBA00023242"/>
    </source>
</evidence>
<dbReference type="AlphaFoldDB" id="A0A834IS49"/>
<sequence>MNGEDSDENWLTGWEQQCAESIESEPDYDQRLAEENENFQRRIWTDFQDSATAIAQLYRDRYTGEPATIWLQFQTAAGTVTTLYKESCESFKKVTELAKQSGYQKRNSELLHWAKRKRRLIRREDLLAHLAGKPLPPRQTHHHHHSHHRLSPRPCNVSPPPHHRDTSNSTPHLIDPNLHMFREALTNTRTPTIRSSSQGDPDLCTFIAGEMARHGAKRSASPNDVTMGSPTHQKRPRYM</sequence>
<name>A0A834IS49_RHYFE</name>
<dbReference type="OrthoDB" id="5823474at2759"/>
<gene>
    <name evidence="4" type="ORF">GWI33_010597</name>
</gene>
<dbReference type="PANTHER" id="PTHR31624:SF4">
    <property type="entry name" value="CHROMOSOME 16 OPEN READING FRAME 72"/>
    <property type="match status" value="1"/>
</dbReference>
<feature type="region of interest" description="Disordered" evidence="3">
    <location>
        <begin position="132"/>
        <end position="175"/>
    </location>
</feature>
<dbReference type="InterPro" id="IPR029196">
    <property type="entry name" value="HAPSTR1-like"/>
</dbReference>
<reference evidence="4" key="1">
    <citation type="submission" date="2020-08" db="EMBL/GenBank/DDBJ databases">
        <title>Genome sequencing and assembly of the red palm weevil Rhynchophorus ferrugineus.</title>
        <authorList>
            <person name="Dias G.B."/>
            <person name="Bergman C.M."/>
            <person name="Manee M."/>
        </authorList>
    </citation>
    <scope>NUCLEOTIDE SEQUENCE</scope>
    <source>
        <strain evidence="4">AA-2017</strain>
        <tissue evidence="4">Whole larva</tissue>
    </source>
</reference>
<organism evidence="4 5">
    <name type="scientific">Rhynchophorus ferrugineus</name>
    <name type="common">Red palm weevil</name>
    <name type="synonym">Curculio ferrugineus</name>
    <dbReference type="NCBI Taxonomy" id="354439"/>
    <lineage>
        <taxon>Eukaryota</taxon>
        <taxon>Metazoa</taxon>
        <taxon>Ecdysozoa</taxon>
        <taxon>Arthropoda</taxon>
        <taxon>Hexapoda</taxon>
        <taxon>Insecta</taxon>
        <taxon>Pterygota</taxon>
        <taxon>Neoptera</taxon>
        <taxon>Endopterygota</taxon>
        <taxon>Coleoptera</taxon>
        <taxon>Polyphaga</taxon>
        <taxon>Cucujiformia</taxon>
        <taxon>Curculionidae</taxon>
        <taxon>Dryophthorinae</taxon>
        <taxon>Rhynchophorus</taxon>
    </lineage>
</organism>
<keyword evidence="5" id="KW-1185">Reference proteome</keyword>
<protein>
    <submittedName>
        <fullName evidence="4">Uncharacterized protein</fullName>
    </submittedName>
</protein>